<evidence type="ECO:0000256" key="1">
    <source>
        <dbReference type="SAM" id="MobiDB-lite"/>
    </source>
</evidence>
<dbReference type="AlphaFoldDB" id="A0A165J3C9"/>
<dbReference type="SUPFAM" id="SSF48403">
    <property type="entry name" value="Ankyrin repeat"/>
    <property type="match status" value="1"/>
</dbReference>
<dbReference type="Gene3D" id="1.25.40.20">
    <property type="entry name" value="Ankyrin repeat-containing domain"/>
    <property type="match status" value="1"/>
</dbReference>
<dbReference type="PROSITE" id="PS51126">
    <property type="entry name" value="DILUTE"/>
    <property type="match status" value="1"/>
</dbReference>
<feature type="region of interest" description="Disordered" evidence="1">
    <location>
        <begin position="944"/>
        <end position="1063"/>
    </location>
</feature>
<feature type="region of interest" description="Disordered" evidence="1">
    <location>
        <begin position="245"/>
        <end position="274"/>
    </location>
</feature>
<name>A0A165J3C9_9BASI</name>
<dbReference type="CDD" id="cd15473">
    <property type="entry name" value="Myo5p-like_CBD_DIL_ANK"/>
    <property type="match status" value="1"/>
</dbReference>
<feature type="compositionally biased region" description="Polar residues" evidence="1">
    <location>
        <begin position="949"/>
        <end position="967"/>
    </location>
</feature>
<dbReference type="InterPro" id="IPR036770">
    <property type="entry name" value="Ankyrin_rpt-contain_sf"/>
</dbReference>
<dbReference type="InterPro" id="IPR037986">
    <property type="entry name" value="Myo5p-like_CBD_DIL"/>
</dbReference>
<feature type="compositionally biased region" description="Acidic residues" evidence="1">
    <location>
        <begin position="245"/>
        <end position="271"/>
    </location>
</feature>
<feature type="compositionally biased region" description="Pro residues" evidence="1">
    <location>
        <begin position="467"/>
        <end position="483"/>
    </location>
</feature>
<dbReference type="SMART" id="SM01132">
    <property type="entry name" value="DIL"/>
    <property type="match status" value="1"/>
</dbReference>
<feature type="compositionally biased region" description="Low complexity" evidence="1">
    <location>
        <begin position="453"/>
        <end position="466"/>
    </location>
</feature>
<accession>A0A165J3C9</accession>
<feature type="region of interest" description="Disordered" evidence="1">
    <location>
        <begin position="449"/>
        <end position="541"/>
    </location>
</feature>
<dbReference type="GO" id="GO:0051020">
    <property type="term" value="F:GTPase binding"/>
    <property type="evidence" value="ECO:0007669"/>
    <property type="project" value="TreeGrafter"/>
</dbReference>
<feature type="region of interest" description="Disordered" evidence="1">
    <location>
        <begin position="705"/>
        <end position="732"/>
    </location>
</feature>
<gene>
    <name evidence="3" type="ORF">CALCODRAFT_464390</name>
</gene>
<reference evidence="3 4" key="1">
    <citation type="journal article" date="2016" name="Mol. Biol. Evol.">
        <title>Comparative Genomics of Early-Diverging Mushroom-Forming Fungi Provides Insights into the Origins of Lignocellulose Decay Capabilities.</title>
        <authorList>
            <person name="Nagy L.G."/>
            <person name="Riley R."/>
            <person name="Tritt A."/>
            <person name="Adam C."/>
            <person name="Daum C."/>
            <person name="Floudas D."/>
            <person name="Sun H."/>
            <person name="Yadav J.S."/>
            <person name="Pangilinan J."/>
            <person name="Larsson K.H."/>
            <person name="Matsuura K."/>
            <person name="Barry K."/>
            <person name="Labutti K."/>
            <person name="Kuo R."/>
            <person name="Ohm R.A."/>
            <person name="Bhattacharya S.S."/>
            <person name="Shirouzu T."/>
            <person name="Yoshinaga Y."/>
            <person name="Martin F.M."/>
            <person name="Grigoriev I.V."/>
            <person name="Hibbett D.S."/>
        </authorList>
    </citation>
    <scope>NUCLEOTIDE SEQUENCE [LARGE SCALE GENOMIC DNA]</scope>
    <source>
        <strain evidence="3 4">HHB12733</strain>
    </source>
</reference>
<keyword evidence="4" id="KW-1185">Reference proteome</keyword>
<protein>
    <submittedName>
        <fullName evidence="3">DIL-domain-containing protein</fullName>
    </submittedName>
</protein>
<feature type="domain" description="Dilute" evidence="2">
    <location>
        <begin position="334"/>
        <end position="691"/>
    </location>
</feature>
<dbReference type="STRING" id="1353952.A0A165J3C9"/>
<feature type="compositionally biased region" description="Low complexity" evidence="1">
    <location>
        <begin position="1"/>
        <end position="15"/>
    </location>
</feature>
<feature type="compositionally biased region" description="Basic and acidic residues" evidence="1">
    <location>
        <begin position="705"/>
        <end position="717"/>
    </location>
</feature>
<evidence type="ECO:0000313" key="3">
    <source>
        <dbReference type="EMBL" id="KZT61318.1"/>
    </source>
</evidence>
<feature type="compositionally biased region" description="Basic residues" evidence="1">
    <location>
        <begin position="1030"/>
        <end position="1041"/>
    </location>
</feature>
<evidence type="ECO:0000259" key="2">
    <source>
        <dbReference type="PROSITE" id="PS51126"/>
    </source>
</evidence>
<feature type="region of interest" description="Disordered" evidence="1">
    <location>
        <begin position="1"/>
        <end position="20"/>
    </location>
</feature>
<dbReference type="OrthoDB" id="426293at2759"/>
<dbReference type="Proteomes" id="UP000076842">
    <property type="component" value="Unassembled WGS sequence"/>
</dbReference>
<dbReference type="EMBL" id="KV423924">
    <property type="protein sequence ID" value="KZT61318.1"/>
    <property type="molecule type" value="Genomic_DNA"/>
</dbReference>
<feature type="compositionally biased region" description="Basic and acidic residues" evidence="1">
    <location>
        <begin position="1042"/>
        <end position="1054"/>
    </location>
</feature>
<dbReference type="InterPro" id="IPR002710">
    <property type="entry name" value="Dilute_dom"/>
</dbReference>
<dbReference type="InterPro" id="IPR052072">
    <property type="entry name" value="Vascular_dev_regulator"/>
</dbReference>
<proteinExistence type="predicted"/>
<dbReference type="Pfam" id="PF01843">
    <property type="entry name" value="DIL"/>
    <property type="match status" value="1"/>
</dbReference>
<dbReference type="InParanoid" id="A0A165J3C9"/>
<dbReference type="PANTHER" id="PTHR16027">
    <property type="entry name" value="DILUTE DOMAIN-CONTAINING PROTEIN YPR089W"/>
    <property type="match status" value="1"/>
</dbReference>
<sequence length="1063" mass="118841">MSISSTLSASPSVSSLTFEPDLAPLQPKPIDLLPLLSDPEHIAPSQKRALVAHALRHALVFADLPLLIFLLHDPTSKPSLDLTITDEDGRGVLTVAMMGFGTEDPEREMDREEGCRMLLVAGADIVKGDHAGWTPLHYAALMAPPTLITYMLQHCAAIGLRAEDLLNARTNRSGLTPLDVISAHTPIPSREGIVLMLEDAMGVGAIKERMKREQREADRRRLEDKRRWLEERRKCLMTWGLGGWGEDDEDDELDVDDESSAWDSDEDDEDIASPQPTWDNMLAFSLPSLQGFLMHLIDHQQPVLNPSSRRGLPAHALWLCGRFAIAQADEDWFDEVLLGGLSRIEDIILNTNDVPILAFWAYNVTLLMYLLRTDKLISGWAEDFEHVGVALELLDYIYNGIVRSVEQRIAPLMDATMLDYTPLGPDQGFDPPQFEGEWTFLKGVRDTLRLKKPPSNTSTPSRSPIPTKSPMPPPVPPKDPPAIPSKSSSISDLAAQAGGNLSRASAEPKAFAELRKVVSRPQTPPHVRATSSKDQPEGDSPRTLTALFSSLVLVLRLYGLNPAYIIQTFSQVFVWMHADMFNKVVSRSKYLCRSRAMQIRMNISMLEDWTSREGLPRSLVSKHFEPLNQLLQWLQCCSQIDQFSDLIATVQTLRRINPLQMRKAVRDYRYEVGESHMSDECNQYLQQFQRDWERQRLRRGVENMRKEMEARERERSEGGNSETGSIMPLPPGENGNVYPAANDEAAELLRGQEAIDALFDGETTMADYVPLEVPMAVGELQNATYILHVFWPSDVRNLVAEPADSWTPAFPSARSTYLQVPSKRPTSVASMASLASTRSSKQMEWKRRSPRALRDTWPLLPQWIDALSPGVFWEDYRGNKYVKAAALDSDEEEENEVEQVEFDLLRERESTLADLNKGMRLHGLGLGMMDVDGLPEEEDGLEVPALQPQGKTRSSGESSLLTPNLSDPTRPIPMPTLATAAGPAPAEAEAEAEDPTEFHTPPASPLPSDPPSDSERVDLVRRNSSVHSKVTVRRKLRRKRREGSDITVKPEGRRSLLVPGETD</sequence>
<dbReference type="PANTHER" id="PTHR16027:SF6">
    <property type="entry name" value="DILUTE DOMAIN-CONTAINING PROTEIN"/>
    <property type="match status" value="1"/>
</dbReference>
<evidence type="ECO:0000313" key="4">
    <source>
        <dbReference type="Proteomes" id="UP000076842"/>
    </source>
</evidence>
<feature type="compositionally biased region" description="Low complexity" evidence="1">
    <location>
        <begin position="975"/>
        <end position="987"/>
    </location>
</feature>
<organism evidence="3 4">
    <name type="scientific">Calocera cornea HHB12733</name>
    <dbReference type="NCBI Taxonomy" id="1353952"/>
    <lineage>
        <taxon>Eukaryota</taxon>
        <taxon>Fungi</taxon>
        <taxon>Dikarya</taxon>
        <taxon>Basidiomycota</taxon>
        <taxon>Agaricomycotina</taxon>
        <taxon>Dacrymycetes</taxon>
        <taxon>Dacrymycetales</taxon>
        <taxon>Dacrymycetaceae</taxon>
        <taxon>Calocera</taxon>
    </lineage>
</organism>